<name>A0A8B6FND7_MYTGA</name>
<dbReference type="CDD" id="cd01671">
    <property type="entry name" value="CARD"/>
    <property type="match status" value="1"/>
</dbReference>
<accession>A0A8B6FND7</accession>
<protein>
    <recommendedName>
        <fullName evidence="4">CARD domain-containing protein</fullName>
    </recommendedName>
</protein>
<evidence type="ECO:0000256" key="1">
    <source>
        <dbReference type="SAM" id="Coils"/>
    </source>
</evidence>
<keyword evidence="1" id="KW-0175">Coiled coil</keyword>
<dbReference type="InterPro" id="IPR011029">
    <property type="entry name" value="DEATH-like_dom_sf"/>
</dbReference>
<dbReference type="OrthoDB" id="10305283at2759"/>
<evidence type="ECO:0008006" key="4">
    <source>
        <dbReference type="Google" id="ProtNLM"/>
    </source>
</evidence>
<dbReference type="SUPFAM" id="SSF47986">
    <property type="entry name" value="DEATH domain"/>
    <property type="match status" value="1"/>
</dbReference>
<keyword evidence="3" id="KW-1185">Reference proteome</keyword>
<organism evidence="2 3">
    <name type="scientific">Mytilus galloprovincialis</name>
    <name type="common">Mediterranean mussel</name>
    <dbReference type="NCBI Taxonomy" id="29158"/>
    <lineage>
        <taxon>Eukaryota</taxon>
        <taxon>Metazoa</taxon>
        <taxon>Spiralia</taxon>
        <taxon>Lophotrochozoa</taxon>
        <taxon>Mollusca</taxon>
        <taxon>Bivalvia</taxon>
        <taxon>Autobranchia</taxon>
        <taxon>Pteriomorphia</taxon>
        <taxon>Mytilida</taxon>
        <taxon>Mytiloidea</taxon>
        <taxon>Mytilidae</taxon>
        <taxon>Mytilinae</taxon>
        <taxon>Mytilus</taxon>
    </lineage>
</organism>
<gene>
    <name evidence="2" type="ORF">MGAL_10B055679</name>
</gene>
<dbReference type="EMBL" id="UYJE01007044">
    <property type="protein sequence ID" value="VDI51356.1"/>
    <property type="molecule type" value="Genomic_DNA"/>
</dbReference>
<evidence type="ECO:0000313" key="3">
    <source>
        <dbReference type="Proteomes" id="UP000596742"/>
    </source>
</evidence>
<dbReference type="AlphaFoldDB" id="A0A8B6FND7"/>
<dbReference type="Gene3D" id="1.10.533.10">
    <property type="entry name" value="Death Domain, Fas"/>
    <property type="match status" value="1"/>
</dbReference>
<reference evidence="2" key="1">
    <citation type="submission" date="2018-11" db="EMBL/GenBank/DDBJ databases">
        <authorList>
            <person name="Alioto T."/>
            <person name="Alioto T."/>
        </authorList>
    </citation>
    <scope>NUCLEOTIDE SEQUENCE</scope>
</reference>
<sequence>MEKIYISKLMSNLIYIKDNITLPQLSRTIDIMIEKGHIYMDEKDSIMSKKSVDECCDWFIRIICKRGGSSFADLLHAFRVTGNSHVANMLKSTAIELSITPITSGYQRAQKTTERNIDEASDPSAKVKIRIDQTENQSECSTGAVSLDSKDSTVGRYLSFRNDEAVDNGKESLVKCLQLEKELEQHKEELEKLQRVEDMNFYLENQVDNLEDDIKQLKQLIADKEKEIMRLKNKLGKIQTHQEVIRKEGVETRQKLDGVEKHLNQKLDGVDERLVGFDKQITSKFDNVDKQLKLMMEEFRKVRVTSNKSYTKNKNKVKAKEINTEK</sequence>
<comment type="caution">
    <text evidence="2">The sequence shown here is derived from an EMBL/GenBank/DDBJ whole genome shotgun (WGS) entry which is preliminary data.</text>
</comment>
<dbReference type="Proteomes" id="UP000596742">
    <property type="component" value="Unassembled WGS sequence"/>
</dbReference>
<feature type="coiled-coil region" evidence="1">
    <location>
        <begin position="173"/>
        <end position="241"/>
    </location>
</feature>
<evidence type="ECO:0000313" key="2">
    <source>
        <dbReference type="EMBL" id="VDI51356.1"/>
    </source>
</evidence>
<proteinExistence type="predicted"/>